<evidence type="ECO:0000256" key="5">
    <source>
        <dbReference type="ARBA" id="ARBA00022490"/>
    </source>
</evidence>
<evidence type="ECO:0000256" key="8">
    <source>
        <dbReference type="HAMAP-Rule" id="MF_00056"/>
    </source>
</evidence>
<comment type="subcellular location">
    <subcellularLocation>
        <location evidence="1 8">Cytoplasm</location>
    </subcellularLocation>
</comment>
<feature type="domain" description="DAHP synthetase I/KDSA" evidence="9">
    <location>
        <begin position="8"/>
        <end position="262"/>
    </location>
</feature>
<keyword evidence="11" id="KW-1185">Reference proteome</keyword>
<comment type="pathway">
    <text evidence="3 8">Carbohydrate biosynthesis; 3-deoxy-D-manno-octulosonate biosynthesis; 3-deoxy-D-manno-octulosonate from D-ribulose 5-phosphate: step 2/3.</text>
</comment>
<dbReference type="UniPathway" id="UPA00030"/>
<evidence type="ECO:0000256" key="7">
    <source>
        <dbReference type="ARBA" id="ARBA00049112"/>
    </source>
</evidence>
<sequence length="275" mass="29602">MPDPIHSLRTGPDAPPFLIAGPCVIESRDICMRIADFLRRLTVKEGVPYIFKASYDKANRTSIDSFRGPGPQEGLRILEEIKREFDIPVISDIHAPAQAAEAAEVLDIIQIPALLCRQTDLIVAAAETGKPVNIKKGQFLAPWDMENIVEKARSAGNARILLTERGTAFGYNNLVVDMRSLGIMKETGCPVIFDATHSVQLPGGQGTKSGGDRRQAPPLAQAAIAAGADGLFMETHFDPDNALCDGPNSVTFEMMETLLPKIVAIKAIINDGGTA</sequence>
<proteinExistence type="inferred from homology"/>
<dbReference type="NCBIfam" id="TIGR01362">
    <property type="entry name" value="KDO8P_synth"/>
    <property type="match status" value="1"/>
</dbReference>
<dbReference type="Proteomes" id="UP000198870">
    <property type="component" value="Unassembled WGS sequence"/>
</dbReference>
<dbReference type="HAMAP" id="MF_00056">
    <property type="entry name" value="KDO8P_synth"/>
    <property type="match status" value="1"/>
</dbReference>
<dbReference type="InterPro" id="IPR013785">
    <property type="entry name" value="Aldolase_TIM"/>
</dbReference>
<evidence type="ECO:0000259" key="9">
    <source>
        <dbReference type="Pfam" id="PF00793"/>
    </source>
</evidence>
<dbReference type="InterPro" id="IPR006269">
    <property type="entry name" value="KDO8P_synthase"/>
</dbReference>
<reference evidence="10 11" key="1">
    <citation type="submission" date="2016-10" db="EMBL/GenBank/DDBJ databases">
        <authorList>
            <person name="de Groot N.N."/>
        </authorList>
    </citation>
    <scope>NUCLEOTIDE SEQUENCE [LARGE SCALE GENOMIC DNA]</scope>
    <source>
        <strain evidence="10 11">AA1</strain>
    </source>
</reference>
<evidence type="ECO:0000256" key="3">
    <source>
        <dbReference type="ARBA" id="ARBA00004845"/>
    </source>
</evidence>
<dbReference type="AlphaFoldDB" id="A0A1G5JCN3"/>
<evidence type="ECO:0000256" key="6">
    <source>
        <dbReference type="ARBA" id="ARBA00022679"/>
    </source>
</evidence>
<keyword evidence="6 8" id="KW-0808">Transferase</keyword>
<comment type="catalytic activity">
    <reaction evidence="7 8">
        <text>D-arabinose 5-phosphate + phosphoenolpyruvate + H2O = 3-deoxy-alpha-D-manno-2-octulosonate-8-phosphate + phosphate</text>
        <dbReference type="Rhea" id="RHEA:14053"/>
        <dbReference type="ChEBI" id="CHEBI:15377"/>
        <dbReference type="ChEBI" id="CHEBI:43474"/>
        <dbReference type="ChEBI" id="CHEBI:57693"/>
        <dbReference type="ChEBI" id="CHEBI:58702"/>
        <dbReference type="ChEBI" id="CHEBI:85985"/>
        <dbReference type="EC" id="2.5.1.55"/>
    </reaction>
</comment>
<dbReference type="STRING" id="419481.SAMN05216233_12850"/>
<dbReference type="InterPro" id="IPR006218">
    <property type="entry name" value="DAHP1/KDSA"/>
</dbReference>
<protein>
    <recommendedName>
        <fullName evidence="8">2-dehydro-3-deoxyphosphooctonate aldolase</fullName>
        <ecNumber evidence="8">2.5.1.55</ecNumber>
    </recommendedName>
    <alternativeName>
        <fullName evidence="8">3-deoxy-D-manno-octulosonic acid 8-phosphate synthase</fullName>
    </alternativeName>
    <alternativeName>
        <fullName evidence="8">KDO-8-phosphate synthase</fullName>
        <shortName evidence="8">KDO 8-P synthase</shortName>
        <shortName evidence="8">KDOPS</shortName>
    </alternativeName>
    <alternativeName>
        <fullName evidence="8">Phospho-2-dehydro-3-deoxyoctonate aldolase</fullName>
    </alternativeName>
</protein>
<dbReference type="GO" id="GO:0008676">
    <property type="term" value="F:3-deoxy-8-phosphooctulonate synthase activity"/>
    <property type="evidence" value="ECO:0007669"/>
    <property type="project" value="UniProtKB-UniRule"/>
</dbReference>
<dbReference type="EMBL" id="FMUX01000028">
    <property type="protein sequence ID" value="SCY86126.1"/>
    <property type="molecule type" value="Genomic_DNA"/>
</dbReference>
<dbReference type="RefSeq" id="WP_092215300.1">
    <property type="nucleotide sequence ID" value="NZ_FMUX01000028.1"/>
</dbReference>
<dbReference type="NCBIfam" id="NF003543">
    <property type="entry name" value="PRK05198.1"/>
    <property type="match status" value="1"/>
</dbReference>
<organism evidence="10 11">
    <name type="scientific">Desulfoluna spongiiphila</name>
    <dbReference type="NCBI Taxonomy" id="419481"/>
    <lineage>
        <taxon>Bacteria</taxon>
        <taxon>Pseudomonadati</taxon>
        <taxon>Thermodesulfobacteriota</taxon>
        <taxon>Desulfobacteria</taxon>
        <taxon>Desulfobacterales</taxon>
        <taxon>Desulfolunaceae</taxon>
        <taxon>Desulfoluna</taxon>
    </lineage>
</organism>
<comment type="pathway">
    <text evidence="2">Bacterial outer membrane biogenesis; lipopolysaccharide biosynthesis.</text>
</comment>
<dbReference type="SUPFAM" id="SSF51569">
    <property type="entry name" value="Aldolase"/>
    <property type="match status" value="1"/>
</dbReference>
<dbReference type="EC" id="2.5.1.55" evidence="8"/>
<evidence type="ECO:0000256" key="4">
    <source>
        <dbReference type="ARBA" id="ARBA00010499"/>
    </source>
</evidence>
<dbReference type="Gene3D" id="3.20.20.70">
    <property type="entry name" value="Aldolase class I"/>
    <property type="match status" value="1"/>
</dbReference>
<dbReference type="Pfam" id="PF00793">
    <property type="entry name" value="DAHP_synth_1"/>
    <property type="match status" value="1"/>
</dbReference>
<keyword evidence="5 8" id="KW-0963">Cytoplasm</keyword>
<accession>A0A1G5JCN3</accession>
<comment type="similarity">
    <text evidence="4 8">Belongs to the KdsA family.</text>
</comment>
<dbReference type="OrthoDB" id="9802281at2"/>
<gene>
    <name evidence="8" type="primary">kdsA</name>
    <name evidence="10" type="ORF">SAMN05216233_12850</name>
</gene>
<dbReference type="GO" id="GO:0005737">
    <property type="term" value="C:cytoplasm"/>
    <property type="evidence" value="ECO:0007669"/>
    <property type="project" value="UniProtKB-SubCell"/>
</dbReference>
<keyword evidence="8" id="KW-0448">Lipopolysaccharide biosynthesis</keyword>
<name>A0A1G5JCN3_9BACT</name>
<evidence type="ECO:0000313" key="11">
    <source>
        <dbReference type="Proteomes" id="UP000198870"/>
    </source>
</evidence>
<evidence type="ECO:0000256" key="2">
    <source>
        <dbReference type="ARBA" id="ARBA00004756"/>
    </source>
</evidence>
<evidence type="ECO:0000256" key="1">
    <source>
        <dbReference type="ARBA" id="ARBA00004496"/>
    </source>
</evidence>
<dbReference type="GO" id="GO:0019294">
    <property type="term" value="P:keto-3-deoxy-D-manno-octulosonic acid biosynthetic process"/>
    <property type="evidence" value="ECO:0007669"/>
    <property type="project" value="UniProtKB-UniRule"/>
</dbReference>
<dbReference type="PANTHER" id="PTHR21057">
    <property type="entry name" value="PHOSPHO-2-DEHYDRO-3-DEOXYHEPTONATE ALDOLASE"/>
    <property type="match status" value="1"/>
</dbReference>
<evidence type="ECO:0000313" key="10">
    <source>
        <dbReference type="EMBL" id="SCY86126.1"/>
    </source>
</evidence>
<dbReference type="UniPathway" id="UPA00357">
    <property type="reaction ID" value="UER00474"/>
</dbReference>